<dbReference type="Pfam" id="PF00005">
    <property type="entry name" value="ABC_tran"/>
    <property type="match status" value="1"/>
</dbReference>
<dbReference type="SUPFAM" id="SSF52540">
    <property type="entry name" value="P-loop containing nucleoside triphosphate hydrolases"/>
    <property type="match status" value="1"/>
</dbReference>
<dbReference type="SMART" id="SM00382">
    <property type="entry name" value="AAA"/>
    <property type="match status" value="1"/>
</dbReference>
<organism evidence="4 5">
    <name type="scientific">Algivirga pacifica</name>
    <dbReference type="NCBI Taxonomy" id="1162670"/>
    <lineage>
        <taxon>Bacteria</taxon>
        <taxon>Pseudomonadati</taxon>
        <taxon>Bacteroidota</taxon>
        <taxon>Cytophagia</taxon>
        <taxon>Cytophagales</taxon>
        <taxon>Flammeovirgaceae</taxon>
        <taxon>Algivirga</taxon>
    </lineage>
</organism>
<dbReference type="Proteomes" id="UP001500298">
    <property type="component" value="Unassembled WGS sequence"/>
</dbReference>
<keyword evidence="1" id="KW-0547">Nucleotide-binding</keyword>
<keyword evidence="5" id="KW-1185">Reference proteome</keyword>
<dbReference type="InterPro" id="IPR015854">
    <property type="entry name" value="ABC_transpr_LolD-like"/>
</dbReference>
<dbReference type="InterPro" id="IPR017871">
    <property type="entry name" value="ABC_transporter-like_CS"/>
</dbReference>
<feature type="domain" description="ABC transporter" evidence="3">
    <location>
        <begin position="6"/>
        <end position="233"/>
    </location>
</feature>
<protein>
    <submittedName>
        <fullName evidence="4">ATP-binding cassette domain-containing protein</fullName>
    </submittedName>
</protein>
<gene>
    <name evidence="4" type="ORF">GCM10023331_10950</name>
</gene>
<evidence type="ECO:0000256" key="1">
    <source>
        <dbReference type="ARBA" id="ARBA00022741"/>
    </source>
</evidence>
<dbReference type="EMBL" id="BAABJX010000020">
    <property type="protein sequence ID" value="GAA4827876.1"/>
    <property type="molecule type" value="Genomic_DNA"/>
</dbReference>
<dbReference type="RefSeq" id="WP_345369891.1">
    <property type="nucleotide sequence ID" value="NZ_BAABJX010000020.1"/>
</dbReference>
<dbReference type="InterPro" id="IPR027417">
    <property type="entry name" value="P-loop_NTPase"/>
</dbReference>
<proteinExistence type="predicted"/>
<dbReference type="PANTHER" id="PTHR24220:SF470">
    <property type="entry name" value="CELL DIVISION ATP-BINDING PROTEIN FTSE"/>
    <property type="match status" value="1"/>
</dbReference>
<keyword evidence="2 4" id="KW-0067">ATP-binding</keyword>
<evidence type="ECO:0000313" key="5">
    <source>
        <dbReference type="Proteomes" id="UP001500298"/>
    </source>
</evidence>
<dbReference type="PROSITE" id="PS00211">
    <property type="entry name" value="ABC_TRANSPORTER_1"/>
    <property type="match status" value="1"/>
</dbReference>
<dbReference type="PROSITE" id="PS50893">
    <property type="entry name" value="ABC_TRANSPORTER_2"/>
    <property type="match status" value="1"/>
</dbReference>
<reference evidence="5" key="1">
    <citation type="journal article" date="2019" name="Int. J. Syst. Evol. Microbiol.">
        <title>The Global Catalogue of Microorganisms (GCM) 10K type strain sequencing project: providing services to taxonomists for standard genome sequencing and annotation.</title>
        <authorList>
            <consortium name="The Broad Institute Genomics Platform"/>
            <consortium name="The Broad Institute Genome Sequencing Center for Infectious Disease"/>
            <person name="Wu L."/>
            <person name="Ma J."/>
        </authorList>
    </citation>
    <scope>NUCLEOTIDE SEQUENCE [LARGE SCALE GENOMIC DNA]</scope>
    <source>
        <strain evidence="5">JCM 18326</strain>
    </source>
</reference>
<evidence type="ECO:0000259" key="3">
    <source>
        <dbReference type="PROSITE" id="PS50893"/>
    </source>
</evidence>
<evidence type="ECO:0000256" key="2">
    <source>
        <dbReference type="ARBA" id="ARBA00022840"/>
    </source>
</evidence>
<dbReference type="Gene3D" id="3.40.50.300">
    <property type="entry name" value="P-loop containing nucleotide triphosphate hydrolases"/>
    <property type="match status" value="1"/>
</dbReference>
<comment type="caution">
    <text evidence="4">The sequence shown here is derived from an EMBL/GenBank/DDBJ whole genome shotgun (WGS) entry which is preliminary data.</text>
</comment>
<name>A0ABP9D806_9BACT</name>
<dbReference type="GO" id="GO:0005524">
    <property type="term" value="F:ATP binding"/>
    <property type="evidence" value="ECO:0007669"/>
    <property type="project" value="UniProtKB-KW"/>
</dbReference>
<sequence length="235" mass="26515">MKDTVVSFRGVTVEQQGNSVLSEVSFDVAKGEFLYLLGKTGSGKSSILKTMYADLPFRVGTIVISDYELAKLPQKELPYLRRKLGIVFQDFELLTDRTVEDNLLFVMKATGWKKESLMQQRMDDLLTLVGLEAYRKKYPHQLSGGEQQRVAIARALINDPVLLLADEPTGNLDPVVAQDILKLFIKINQQGTAVIMATHYHNFLKMHPSRVIFCEEGRLRDISKAQVLQRLDLGS</sequence>
<evidence type="ECO:0000313" key="4">
    <source>
        <dbReference type="EMBL" id="GAA4827876.1"/>
    </source>
</evidence>
<dbReference type="PANTHER" id="PTHR24220">
    <property type="entry name" value="IMPORT ATP-BINDING PROTEIN"/>
    <property type="match status" value="1"/>
</dbReference>
<dbReference type="InterPro" id="IPR003439">
    <property type="entry name" value="ABC_transporter-like_ATP-bd"/>
</dbReference>
<accession>A0ABP9D806</accession>
<dbReference type="InterPro" id="IPR003593">
    <property type="entry name" value="AAA+_ATPase"/>
</dbReference>